<dbReference type="InParanoid" id="A0A0C3DF15"/>
<evidence type="ECO:0000313" key="1">
    <source>
        <dbReference type="EMBL" id="KIN00553.1"/>
    </source>
</evidence>
<accession>A0A0C3DF15</accession>
<dbReference type="Proteomes" id="UP000054321">
    <property type="component" value="Unassembled WGS sequence"/>
</dbReference>
<dbReference type="HOGENOM" id="CLU_1372001_0_0_1"/>
<dbReference type="OrthoDB" id="5331170at2759"/>
<evidence type="ECO:0000313" key="2">
    <source>
        <dbReference type="Proteomes" id="UP000054321"/>
    </source>
</evidence>
<gene>
    <name evidence="1" type="ORF">OIDMADRAFT_124283</name>
</gene>
<name>A0A0C3DF15_OIDMZ</name>
<proteinExistence type="predicted"/>
<keyword evidence="2" id="KW-1185">Reference proteome</keyword>
<dbReference type="AlphaFoldDB" id="A0A0C3DF15"/>
<protein>
    <submittedName>
        <fullName evidence="1">Uncharacterized protein</fullName>
    </submittedName>
</protein>
<reference evidence="2" key="2">
    <citation type="submission" date="2015-01" db="EMBL/GenBank/DDBJ databases">
        <title>Evolutionary Origins and Diversification of the Mycorrhizal Mutualists.</title>
        <authorList>
            <consortium name="DOE Joint Genome Institute"/>
            <consortium name="Mycorrhizal Genomics Consortium"/>
            <person name="Kohler A."/>
            <person name="Kuo A."/>
            <person name="Nagy L.G."/>
            <person name="Floudas D."/>
            <person name="Copeland A."/>
            <person name="Barry K.W."/>
            <person name="Cichocki N."/>
            <person name="Veneault-Fourrey C."/>
            <person name="LaButti K."/>
            <person name="Lindquist E.A."/>
            <person name="Lipzen A."/>
            <person name="Lundell T."/>
            <person name="Morin E."/>
            <person name="Murat C."/>
            <person name="Riley R."/>
            <person name="Ohm R."/>
            <person name="Sun H."/>
            <person name="Tunlid A."/>
            <person name="Henrissat B."/>
            <person name="Grigoriev I.V."/>
            <person name="Hibbett D.S."/>
            <person name="Martin F."/>
        </authorList>
    </citation>
    <scope>NUCLEOTIDE SEQUENCE [LARGE SCALE GENOMIC DNA]</scope>
    <source>
        <strain evidence="2">Zn</strain>
    </source>
</reference>
<sequence length="204" mass="24377">MAKKKSWDLKFVWPKDGAKGKEHRGFFGRLNNIVTGRGPDIFLDRTSSKTPIKPDLWGNWDSYHDFDAHRLEVSNPFIYARRGYKRYDPHSRRYKSWYIPEDWYGSRIDGDDKPHYPRFTEQEGRRILRCSMKSRGFTPLQMGKEWNFQGPKRFDGSHDWFWQDAHRLGENMRQGLPKYGPVNPFLLMHQGNPSDLDLWMHNEI</sequence>
<dbReference type="EMBL" id="KN832877">
    <property type="protein sequence ID" value="KIN00553.1"/>
    <property type="molecule type" value="Genomic_DNA"/>
</dbReference>
<reference evidence="1 2" key="1">
    <citation type="submission" date="2014-04" db="EMBL/GenBank/DDBJ databases">
        <authorList>
            <consortium name="DOE Joint Genome Institute"/>
            <person name="Kuo A."/>
            <person name="Martino E."/>
            <person name="Perotto S."/>
            <person name="Kohler A."/>
            <person name="Nagy L.G."/>
            <person name="Floudas D."/>
            <person name="Copeland A."/>
            <person name="Barry K.W."/>
            <person name="Cichocki N."/>
            <person name="Veneault-Fourrey C."/>
            <person name="LaButti K."/>
            <person name="Lindquist E.A."/>
            <person name="Lipzen A."/>
            <person name="Lundell T."/>
            <person name="Morin E."/>
            <person name="Murat C."/>
            <person name="Sun H."/>
            <person name="Tunlid A."/>
            <person name="Henrissat B."/>
            <person name="Grigoriev I.V."/>
            <person name="Hibbett D.S."/>
            <person name="Martin F."/>
            <person name="Nordberg H.P."/>
            <person name="Cantor M.N."/>
            <person name="Hua S.X."/>
        </authorList>
    </citation>
    <scope>NUCLEOTIDE SEQUENCE [LARGE SCALE GENOMIC DNA]</scope>
    <source>
        <strain evidence="1 2">Zn</strain>
    </source>
</reference>
<organism evidence="1 2">
    <name type="scientific">Oidiodendron maius (strain Zn)</name>
    <dbReference type="NCBI Taxonomy" id="913774"/>
    <lineage>
        <taxon>Eukaryota</taxon>
        <taxon>Fungi</taxon>
        <taxon>Dikarya</taxon>
        <taxon>Ascomycota</taxon>
        <taxon>Pezizomycotina</taxon>
        <taxon>Leotiomycetes</taxon>
        <taxon>Leotiomycetes incertae sedis</taxon>
        <taxon>Myxotrichaceae</taxon>
        <taxon>Oidiodendron</taxon>
    </lineage>
</organism>